<dbReference type="SUPFAM" id="SSF53098">
    <property type="entry name" value="Ribonuclease H-like"/>
    <property type="match status" value="1"/>
</dbReference>
<evidence type="ECO:0000313" key="8">
    <source>
        <dbReference type="Proteomes" id="UP000748308"/>
    </source>
</evidence>
<dbReference type="PANTHER" id="PTHR33317">
    <property type="entry name" value="POLYNUCLEOTIDYL TRANSFERASE, RIBONUCLEASE H-LIKE SUPERFAMILY PROTEIN"/>
    <property type="match status" value="1"/>
</dbReference>
<protein>
    <submittedName>
        <fullName evidence="7">Holliday junction resolvase RuvX</fullName>
    </submittedName>
</protein>
<organism evidence="7 8">
    <name type="scientific">Eiseniibacteriota bacterium</name>
    <dbReference type="NCBI Taxonomy" id="2212470"/>
    <lineage>
        <taxon>Bacteria</taxon>
        <taxon>Candidatus Eiseniibacteriota</taxon>
    </lineage>
</organism>
<dbReference type="Pfam" id="PF03652">
    <property type="entry name" value="RuvX"/>
    <property type="match status" value="1"/>
</dbReference>
<dbReference type="CDD" id="cd16964">
    <property type="entry name" value="YqgF"/>
    <property type="match status" value="1"/>
</dbReference>
<name>A0A937XB39_UNCEI</name>
<gene>
    <name evidence="7" type="primary">ruvX</name>
    <name evidence="7" type="ORF">FJY75_07245</name>
</gene>
<dbReference type="Gene3D" id="3.30.420.140">
    <property type="entry name" value="YqgF/RNase H-like domain"/>
    <property type="match status" value="1"/>
</dbReference>
<dbReference type="AlphaFoldDB" id="A0A937XB39"/>
<dbReference type="GO" id="GO:0000967">
    <property type="term" value="P:rRNA 5'-end processing"/>
    <property type="evidence" value="ECO:0007669"/>
    <property type="project" value="TreeGrafter"/>
</dbReference>
<dbReference type="HAMAP" id="MF_00651">
    <property type="entry name" value="Nuclease_YqgF"/>
    <property type="match status" value="1"/>
</dbReference>
<keyword evidence="1" id="KW-0963">Cytoplasm</keyword>
<dbReference type="InterPro" id="IPR005227">
    <property type="entry name" value="YqgF"/>
</dbReference>
<dbReference type="PANTHER" id="PTHR33317:SF4">
    <property type="entry name" value="POLYNUCLEOTIDYL TRANSFERASE, RIBONUCLEASE H-LIKE SUPERFAMILY PROTEIN"/>
    <property type="match status" value="1"/>
</dbReference>
<accession>A0A937XB39</accession>
<keyword evidence="4" id="KW-0378">Hydrolase</keyword>
<evidence type="ECO:0000313" key="7">
    <source>
        <dbReference type="EMBL" id="MBM3317632.1"/>
    </source>
</evidence>
<evidence type="ECO:0000256" key="4">
    <source>
        <dbReference type="ARBA" id="ARBA00022801"/>
    </source>
</evidence>
<sequence>MTAATGRILGLDIGLRRTGVALSDPGRTLATPLETVESGARALVDRLLEIIRQRAVGRVVIGLPRLPSGDEGEVAERARAVGAQLERAAGVEVVFQDEGLTSWEAGEILRRGGRRPGAPPSRGGRRGKGGRSGEVDRLAAALILQEHLEGLRAERGGGLSG</sequence>
<dbReference type="EMBL" id="VGIY01000156">
    <property type="protein sequence ID" value="MBM3317632.1"/>
    <property type="molecule type" value="Genomic_DNA"/>
</dbReference>
<keyword evidence="2" id="KW-0690">Ribosome biogenesis</keyword>
<evidence type="ECO:0000256" key="3">
    <source>
        <dbReference type="ARBA" id="ARBA00022722"/>
    </source>
</evidence>
<dbReference type="Proteomes" id="UP000748308">
    <property type="component" value="Unassembled WGS sequence"/>
</dbReference>
<evidence type="ECO:0000259" key="6">
    <source>
        <dbReference type="SMART" id="SM00732"/>
    </source>
</evidence>
<dbReference type="GO" id="GO:0005829">
    <property type="term" value="C:cytosol"/>
    <property type="evidence" value="ECO:0007669"/>
    <property type="project" value="TreeGrafter"/>
</dbReference>
<evidence type="ECO:0000256" key="1">
    <source>
        <dbReference type="ARBA" id="ARBA00022490"/>
    </source>
</evidence>
<dbReference type="NCBIfam" id="TIGR00250">
    <property type="entry name" value="RNAse_H_YqgF"/>
    <property type="match status" value="1"/>
</dbReference>
<dbReference type="InterPro" id="IPR012337">
    <property type="entry name" value="RNaseH-like_sf"/>
</dbReference>
<evidence type="ECO:0000256" key="2">
    <source>
        <dbReference type="ARBA" id="ARBA00022517"/>
    </source>
</evidence>
<proteinExistence type="inferred from homology"/>
<feature type="non-terminal residue" evidence="7">
    <location>
        <position position="161"/>
    </location>
</feature>
<dbReference type="InterPro" id="IPR006641">
    <property type="entry name" value="YqgF/RNaseH-like_dom"/>
</dbReference>
<reference evidence="7" key="1">
    <citation type="submission" date="2019-03" db="EMBL/GenBank/DDBJ databases">
        <title>Lake Tanganyika Metagenome-Assembled Genomes (MAGs).</title>
        <authorList>
            <person name="Tran P."/>
        </authorList>
    </citation>
    <scope>NUCLEOTIDE SEQUENCE</scope>
    <source>
        <strain evidence="7">M_DeepCast_400m_m2_100</strain>
    </source>
</reference>
<comment type="caution">
    <text evidence="7">The sequence shown here is derived from an EMBL/GenBank/DDBJ whole genome shotgun (WGS) entry which is preliminary data.</text>
</comment>
<dbReference type="InterPro" id="IPR037027">
    <property type="entry name" value="YqgF/RNaseH-like_dom_sf"/>
</dbReference>
<feature type="region of interest" description="Disordered" evidence="5">
    <location>
        <begin position="106"/>
        <end position="133"/>
    </location>
</feature>
<evidence type="ECO:0000256" key="5">
    <source>
        <dbReference type="SAM" id="MobiDB-lite"/>
    </source>
</evidence>
<keyword evidence="3" id="KW-0540">Nuclease</keyword>
<feature type="domain" description="YqgF/RNase H-like" evidence="6">
    <location>
        <begin position="6"/>
        <end position="105"/>
    </location>
</feature>
<dbReference type="GO" id="GO:0004518">
    <property type="term" value="F:nuclease activity"/>
    <property type="evidence" value="ECO:0007669"/>
    <property type="project" value="UniProtKB-KW"/>
</dbReference>
<dbReference type="GO" id="GO:0016787">
    <property type="term" value="F:hydrolase activity"/>
    <property type="evidence" value="ECO:0007669"/>
    <property type="project" value="UniProtKB-KW"/>
</dbReference>
<dbReference type="SMART" id="SM00732">
    <property type="entry name" value="YqgFc"/>
    <property type="match status" value="1"/>
</dbReference>